<dbReference type="PANTHER" id="PTHR28047">
    <property type="entry name" value="PROTEIN DCG1"/>
    <property type="match status" value="1"/>
</dbReference>
<dbReference type="STRING" id="445709.ABW99_08120"/>
<organism evidence="7 8">
    <name type="scientific">Pandoraea thiooxydans</name>
    <dbReference type="NCBI Taxonomy" id="445709"/>
    <lineage>
        <taxon>Bacteria</taxon>
        <taxon>Pseudomonadati</taxon>
        <taxon>Pseudomonadota</taxon>
        <taxon>Betaproteobacteria</taxon>
        <taxon>Burkholderiales</taxon>
        <taxon>Burkholderiaceae</taxon>
        <taxon>Pandoraea</taxon>
    </lineage>
</organism>
<evidence type="ECO:0000313" key="8">
    <source>
        <dbReference type="Proteomes" id="UP000036700"/>
    </source>
</evidence>
<accession>A0A0G3ETU1</accession>
<dbReference type="OrthoDB" id="9791723at2"/>
<dbReference type="RefSeq" id="WP_047216456.1">
    <property type="nucleotide sequence ID" value="NZ_CP011568.3"/>
</dbReference>
<dbReference type="InterPro" id="IPR015942">
    <property type="entry name" value="Asp/Glu/hydantoin_racemase"/>
</dbReference>
<comment type="catalytic activity">
    <reaction evidence="5">
        <text>D-5-benzylhydantoin = L-5-benzylhydantoin</text>
        <dbReference type="Rhea" id="RHEA:83991"/>
        <dbReference type="ChEBI" id="CHEBI:176864"/>
        <dbReference type="ChEBI" id="CHEBI:233540"/>
    </reaction>
</comment>
<comment type="catalytic activity">
    <reaction evidence="6">
        <text>D-5-isobutylhydantoin = L-5-isobutylhydantoin</text>
        <dbReference type="Rhea" id="RHEA:84231"/>
        <dbReference type="ChEBI" id="CHEBI:233609"/>
        <dbReference type="ChEBI" id="CHEBI:233610"/>
    </reaction>
</comment>
<evidence type="ECO:0000256" key="6">
    <source>
        <dbReference type="ARBA" id="ARBA00093234"/>
    </source>
</evidence>
<dbReference type="Gene3D" id="3.40.50.12500">
    <property type="match status" value="1"/>
</dbReference>
<dbReference type="Pfam" id="PF01177">
    <property type="entry name" value="Asp_Glu_race"/>
    <property type="match status" value="1"/>
</dbReference>
<evidence type="ECO:0000256" key="4">
    <source>
        <dbReference type="ARBA" id="ARBA00067972"/>
    </source>
</evidence>
<comment type="similarity">
    <text evidence="1">Belongs to the HyuE racemase family.</text>
</comment>
<dbReference type="KEGG" id="ptx:ABW99_08120"/>
<dbReference type="InterPro" id="IPR053714">
    <property type="entry name" value="Iso_Racemase_Enz_sf"/>
</dbReference>
<evidence type="ECO:0000256" key="5">
    <source>
        <dbReference type="ARBA" id="ARBA00093199"/>
    </source>
</evidence>
<evidence type="ECO:0000313" key="7">
    <source>
        <dbReference type="EMBL" id="AKJ70458.1"/>
    </source>
</evidence>
<protein>
    <recommendedName>
        <fullName evidence="4">Hydantoin racemase</fullName>
        <ecNumber evidence="3">5.1.99.5</ecNumber>
    </recommendedName>
</protein>
<dbReference type="EC" id="5.1.99.5" evidence="3"/>
<dbReference type="Proteomes" id="UP000036700">
    <property type="component" value="Chromosome"/>
</dbReference>
<dbReference type="GO" id="GO:0036348">
    <property type="term" value="F:hydantoin racemase activity"/>
    <property type="evidence" value="ECO:0007669"/>
    <property type="project" value="UniProtKB-EC"/>
</dbReference>
<comment type="catalytic activity">
    <reaction evidence="2">
        <text>a D-5-monosubstituted hydantoin = a L-5-monosubstituted hydantoin</text>
        <dbReference type="Rhea" id="RHEA:46624"/>
        <dbReference type="ChEBI" id="CHEBI:86339"/>
        <dbReference type="ChEBI" id="CHEBI:86340"/>
        <dbReference type="EC" id="5.1.99.5"/>
    </reaction>
</comment>
<dbReference type="GO" id="GO:0047661">
    <property type="term" value="F:amino-acid racemase activity"/>
    <property type="evidence" value="ECO:0007669"/>
    <property type="project" value="InterPro"/>
</dbReference>
<proteinExistence type="inferred from homology"/>
<dbReference type="PANTHER" id="PTHR28047:SF5">
    <property type="entry name" value="PROTEIN DCG1"/>
    <property type="match status" value="1"/>
</dbReference>
<dbReference type="InterPro" id="IPR052186">
    <property type="entry name" value="Hydantoin_racemase-like"/>
</dbReference>
<name>A0A0G3ETU1_9BURK</name>
<dbReference type="FunFam" id="3.40.50.12500:FF:000001">
    <property type="entry name" value="Putative hydantoin racemase"/>
    <property type="match status" value="1"/>
</dbReference>
<dbReference type="AlphaFoldDB" id="A0A0G3ETU1"/>
<evidence type="ECO:0000256" key="1">
    <source>
        <dbReference type="ARBA" id="ARBA00038414"/>
    </source>
</evidence>
<dbReference type="EMBL" id="CP011568">
    <property type="protein sequence ID" value="AKJ70458.1"/>
    <property type="molecule type" value="Genomic_DNA"/>
</dbReference>
<dbReference type="PATRIC" id="fig|445709.3.peg.1735"/>
<evidence type="ECO:0000256" key="3">
    <source>
        <dbReference type="ARBA" id="ARBA00066406"/>
    </source>
</evidence>
<gene>
    <name evidence="7" type="ORF">ABW99_08120</name>
</gene>
<keyword evidence="8" id="KW-1185">Reference proteome</keyword>
<evidence type="ECO:0000256" key="2">
    <source>
        <dbReference type="ARBA" id="ARBA00051635"/>
    </source>
</evidence>
<sequence>MRIKLINPNTTVSMTEAMGRCARRVVAPGTELDAVSPATGPASIEGYYDEAMALPGLLAEIKRGEQAGYDGYVIACFGDPGLYAARELARGPVVGIAEAAMHAASMLGTGFSVVTTLARTCGMAWHLAENYGMKRFCRNVRAVDLPVLELENPQSDARRLITDECRRALAEDGSEVIVLGCAGMAELCESIGREIGAPVVEGVVAAVKQVEALVAMGLRTSKRGDFAYPLPKSYAGHANQLNAA</sequence>
<reference evidence="8" key="1">
    <citation type="submission" date="2015-06" db="EMBL/GenBank/DDBJ databases">
        <authorList>
            <person name="Lim Y.L."/>
            <person name="Ee R."/>
            <person name="Yong D."/>
            <person name="How K.Y."/>
            <person name="Yin W.F."/>
            <person name="Chan K.G."/>
        </authorList>
    </citation>
    <scope>NUCLEOTIDE SEQUENCE [LARGE SCALE GENOMIC DNA]</scope>
    <source>
        <strain evidence="8">DSM 25325</strain>
    </source>
</reference>